<proteinExistence type="predicted"/>
<dbReference type="EMBL" id="JBHUOQ010000004">
    <property type="protein sequence ID" value="MFD2831226.1"/>
    <property type="molecule type" value="Genomic_DNA"/>
</dbReference>
<comment type="caution">
    <text evidence="1">The sequence shown here is derived from an EMBL/GenBank/DDBJ whole genome shotgun (WGS) entry which is preliminary data.</text>
</comment>
<accession>A0ABW5WWN7</accession>
<name>A0ABW5WWN7_9STAP</name>
<dbReference type="Proteomes" id="UP001597519">
    <property type="component" value="Unassembled WGS sequence"/>
</dbReference>
<evidence type="ECO:0000313" key="1">
    <source>
        <dbReference type="EMBL" id="MFD2831226.1"/>
    </source>
</evidence>
<organism evidence="1 2">
    <name type="scientific">Corticicoccus populi</name>
    <dbReference type="NCBI Taxonomy" id="1812821"/>
    <lineage>
        <taxon>Bacteria</taxon>
        <taxon>Bacillati</taxon>
        <taxon>Bacillota</taxon>
        <taxon>Bacilli</taxon>
        <taxon>Bacillales</taxon>
        <taxon>Staphylococcaceae</taxon>
        <taxon>Corticicoccus</taxon>
    </lineage>
</organism>
<sequence>MNPEESSYFRANTAEDLLYALENKENYIIVTEDFRKEFERNTQLPLPETEQMGANLGSGGSTAVTGEVLFRMLNFFGKGSRQQKEINKKIRSYQYKQWNDNELLLYRAQLEY</sequence>
<protein>
    <submittedName>
        <fullName evidence="1">Uncharacterized protein</fullName>
    </submittedName>
</protein>
<keyword evidence="2" id="KW-1185">Reference proteome</keyword>
<reference evidence="2" key="1">
    <citation type="journal article" date="2019" name="Int. J. Syst. Evol. Microbiol.">
        <title>The Global Catalogue of Microorganisms (GCM) 10K type strain sequencing project: providing services to taxonomists for standard genome sequencing and annotation.</title>
        <authorList>
            <consortium name="The Broad Institute Genomics Platform"/>
            <consortium name="The Broad Institute Genome Sequencing Center for Infectious Disease"/>
            <person name="Wu L."/>
            <person name="Ma J."/>
        </authorList>
    </citation>
    <scope>NUCLEOTIDE SEQUENCE [LARGE SCALE GENOMIC DNA]</scope>
    <source>
        <strain evidence="2">KCTC 33575</strain>
    </source>
</reference>
<evidence type="ECO:0000313" key="2">
    <source>
        <dbReference type="Proteomes" id="UP001597519"/>
    </source>
</evidence>
<gene>
    <name evidence="1" type="ORF">ACFSX4_12195</name>
</gene>
<dbReference type="RefSeq" id="WP_377775237.1">
    <property type="nucleotide sequence ID" value="NZ_JBHUOQ010000004.1"/>
</dbReference>